<feature type="compositionally biased region" description="Polar residues" evidence="2">
    <location>
        <begin position="1"/>
        <end position="12"/>
    </location>
</feature>
<evidence type="ECO:0000256" key="3">
    <source>
        <dbReference type="SAM" id="Phobius"/>
    </source>
</evidence>
<organism evidence="4">
    <name type="scientific">Lygus hesperus</name>
    <name type="common">Western plant bug</name>
    <dbReference type="NCBI Taxonomy" id="30085"/>
    <lineage>
        <taxon>Eukaryota</taxon>
        <taxon>Metazoa</taxon>
        <taxon>Ecdysozoa</taxon>
        <taxon>Arthropoda</taxon>
        <taxon>Hexapoda</taxon>
        <taxon>Insecta</taxon>
        <taxon>Pterygota</taxon>
        <taxon>Neoptera</taxon>
        <taxon>Paraneoptera</taxon>
        <taxon>Hemiptera</taxon>
        <taxon>Heteroptera</taxon>
        <taxon>Panheteroptera</taxon>
        <taxon>Cimicomorpha</taxon>
        <taxon>Miridae</taxon>
        <taxon>Mirini</taxon>
        <taxon>Lygus</taxon>
    </lineage>
</organism>
<keyword evidence="3" id="KW-1133">Transmembrane helix</keyword>
<keyword evidence="3" id="KW-0472">Membrane</keyword>
<evidence type="ECO:0000256" key="1">
    <source>
        <dbReference type="SAM" id="Coils"/>
    </source>
</evidence>
<evidence type="ECO:0000313" key="4">
    <source>
        <dbReference type="EMBL" id="JAG41634.1"/>
    </source>
</evidence>
<keyword evidence="3" id="KW-0812">Transmembrane</keyword>
<protein>
    <submittedName>
        <fullName evidence="4">Uncharacterized protein</fullName>
    </submittedName>
</protein>
<sequence length="113" mass="12762">STLPAMSSTERLTSIPDPEGGMFNEEDISESVEELRERLESMKKLLAESQSKNRSRTSDSFTPSQRYDSLIDGNFLSAVFAIVFILIVGVSFYAFQNLYFAILKKFPAKHTEL</sequence>
<accession>A0A0A9ZB49</accession>
<reference evidence="4" key="2">
    <citation type="submission" date="2014-07" db="EMBL/GenBank/DDBJ databases">
        <authorList>
            <person name="Hull J."/>
        </authorList>
    </citation>
    <scope>NUCLEOTIDE SEQUENCE</scope>
</reference>
<feature type="region of interest" description="Disordered" evidence="2">
    <location>
        <begin position="1"/>
        <end position="25"/>
    </location>
</feature>
<feature type="coiled-coil region" evidence="1">
    <location>
        <begin position="25"/>
        <end position="52"/>
    </location>
</feature>
<dbReference type="EMBL" id="GBHO01001970">
    <property type="protein sequence ID" value="JAG41634.1"/>
    <property type="molecule type" value="Transcribed_RNA"/>
</dbReference>
<gene>
    <name evidence="4" type="ORF">CM83_863</name>
</gene>
<feature type="non-terminal residue" evidence="4">
    <location>
        <position position="1"/>
    </location>
</feature>
<proteinExistence type="predicted"/>
<evidence type="ECO:0000256" key="2">
    <source>
        <dbReference type="SAM" id="MobiDB-lite"/>
    </source>
</evidence>
<keyword evidence="1" id="KW-0175">Coiled coil</keyword>
<reference evidence="4" key="1">
    <citation type="journal article" date="2014" name="PLoS ONE">
        <title>Transcriptome-Based Identification of ABC Transporters in the Western Tarnished Plant Bug Lygus hesperus.</title>
        <authorList>
            <person name="Hull J.J."/>
            <person name="Chaney K."/>
            <person name="Geib S.M."/>
            <person name="Fabrick J.A."/>
            <person name="Brent C.S."/>
            <person name="Walsh D."/>
            <person name="Lavine L.C."/>
        </authorList>
    </citation>
    <scope>NUCLEOTIDE SEQUENCE</scope>
</reference>
<feature type="transmembrane region" description="Helical" evidence="3">
    <location>
        <begin position="75"/>
        <end position="95"/>
    </location>
</feature>
<dbReference type="AlphaFoldDB" id="A0A0A9ZB49"/>
<name>A0A0A9ZB49_LYGHE</name>